<dbReference type="InterPro" id="IPR038005">
    <property type="entry name" value="RX-like_CC"/>
</dbReference>
<protein>
    <submittedName>
        <fullName evidence="8">Disease resistance RPP8-like protein</fullName>
    </submittedName>
</protein>
<evidence type="ECO:0000256" key="5">
    <source>
        <dbReference type="ARBA" id="ARBA00022821"/>
    </source>
</evidence>
<dbReference type="Pfam" id="PF18052">
    <property type="entry name" value="Rx_N"/>
    <property type="match status" value="1"/>
</dbReference>
<evidence type="ECO:0000313" key="8">
    <source>
        <dbReference type="EMBL" id="PSS01875.1"/>
    </source>
</evidence>
<organism evidence="8 9">
    <name type="scientific">Actinidia chinensis var. chinensis</name>
    <name type="common">Chinese soft-hair kiwi</name>
    <dbReference type="NCBI Taxonomy" id="1590841"/>
    <lineage>
        <taxon>Eukaryota</taxon>
        <taxon>Viridiplantae</taxon>
        <taxon>Streptophyta</taxon>
        <taxon>Embryophyta</taxon>
        <taxon>Tracheophyta</taxon>
        <taxon>Spermatophyta</taxon>
        <taxon>Magnoliopsida</taxon>
        <taxon>eudicotyledons</taxon>
        <taxon>Gunneridae</taxon>
        <taxon>Pentapetalae</taxon>
        <taxon>asterids</taxon>
        <taxon>Ericales</taxon>
        <taxon>Actinidiaceae</taxon>
        <taxon>Actinidia</taxon>
    </lineage>
</organism>
<evidence type="ECO:0000256" key="3">
    <source>
        <dbReference type="ARBA" id="ARBA00022737"/>
    </source>
</evidence>
<keyword evidence="9" id="KW-1185">Reference proteome</keyword>
<feature type="domain" description="AAA+ ATPase" evidence="7">
    <location>
        <begin position="187"/>
        <end position="349"/>
    </location>
</feature>
<dbReference type="Gene3D" id="3.80.10.10">
    <property type="entry name" value="Ribonuclease Inhibitor"/>
    <property type="match status" value="1"/>
</dbReference>
<evidence type="ECO:0000256" key="2">
    <source>
        <dbReference type="ARBA" id="ARBA00022614"/>
    </source>
</evidence>
<dbReference type="Proteomes" id="UP000241394">
    <property type="component" value="Chromosome LG20"/>
</dbReference>
<keyword evidence="5" id="KW-0611">Plant defense</keyword>
<accession>A0A2R6Q4U4</accession>
<dbReference type="Gene3D" id="3.40.50.300">
    <property type="entry name" value="P-loop containing nucleotide triphosphate hydrolases"/>
    <property type="match status" value="1"/>
</dbReference>
<sequence>MAEIALAGATLVLKQAVGVLSSLIIDEGSRLYRLREGILWIESEMRHIQSYLEDADAKQGQNRKITSLVIDIRDLAYDVEDIMETYFPQITSHRRKGIFGRLKSAFCILRNSYTVHNFVVEVEGIKRKVENINRLRLTYGINEGKGKDGRDEWDARRTFGHVDEPYVVGFDKHVKELVTKLHNGDSRFEVISIVGMPGLGKTTLARKILNVVTTPVACDSDNPHFEFSAWVYVSQQPNIKELLLDIARQMHFNILPEKDGKDLRLFKRMREEDIEAKLEDIEMKLFTFLSRKRYVIVIDDIWNTETWVAFKNAIPTNSKNGSRIILTSRNTFVGINVGGRSSLHELKPLDQNTSKELFFKMLTSNTTETLDPPELENIGQQILKRCGGVPLSIVITVGLLLVRDRTEHAWQGVLESMGQDHDQCLDIFALSYKDLPTQLKPCFLYFGLFPEDHEIKVFELINLWVAEGFVKPSGTREVEDMGEDFLNHLIARNLIQVVRRRFDGRIRTCRIHDILHALCIRVSEEINFFKKHDNVTTGNLTTRVRRVTAHRSSLFEYISSNSHVNLRTILYSNGEGETVKIFRDLRFLRVLRLDKIILSRPNDIGNLCHLTYLQLSSVNLGNFPSTLCNLKSLLTLDVQSRLAFDLDIPIGIWNMRQLRHLNLSFFTYAKFRRIDVSLPNLQSLHLGPIFASGDLGVLRLNNLASLRKLAITTLMVSMPLSILNLPQCENLHKLSLGVYMTNFPDLGKLPPNLTKLSLKFTQLVESPLETLKKLPKLKILKLRSLSYKGRQIICSGRPDNFPQLETLEIHDLPRLEELIAEEGAMPRLKKLSIVGCSGLTVISDRFRNITTTTAG</sequence>
<dbReference type="GO" id="GO:0005524">
    <property type="term" value="F:ATP binding"/>
    <property type="evidence" value="ECO:0007669"/>
    <property type="project" value="UniProtKB-KW"/>
</dbReference>
<proteinExistence type="inferred from homology"/>
<name>A0A2R6Q4U4_ACTCC</name>
<evidence type="ECO:0000256" key="4">
    <source>
        <dbReference type="ARBA" id="ARBA00022741"/>
    </source>
</evidence>
<evidence type="ECO:0000256" key="6">
    <source>
        <dbReference type="ARBA" id="ARBA00022840"/>
    </source>
</evidence>
<dbReference type="GO" id="GO:0051607">
    <property type="term" value="P:defense response to virus"/>
    <property type="evidence" value="ECO:0007669"/>
    <property type="project" value="UniProtKB-ARBA"/>
</dbReference>
<dbReference type="InterPro" id="IPR058922">
    <property type="entry name" value="WHD_DRP"/>
</dbReference>
<evidence type="ECO:0000259" key="7">
    <source>
        <dbReference type="SMART" id="SM00382"/>
    </source>
</evidence>
<dbReference type="EMBL" id="NKQK01000020">
    <property type="protein sequence ID" value="PSS01875.1"/>
    <property type="molecule type" value="Genomic_DNA"/>
</dbReference>
<dbReference type="FunFam" id="1.10.10.10:FF:000322">
    <property type="entry name" value="Probable disease resistance protein At1g63360"/>
    <property type="match status" value="1"/>
</dbReference>
<comment type="similarity">
    <text evidence="1">Belongs to the disease resistance NB-LRR family.</text>
</comment>
<dbReference type="AlphaFoldDB" id="A0A2R6Q4U4"/>
<dbReference type="CDD" id="cd14798">
    <property type="entry name" value="RX-CC_like"/>
    <property type="match status" value="1"/>
</dbReference>
<dbReference type="GO" id="GO:0043531">
    <property type="term" value="F:ADP binding"/>
    <property type="evidence" value="ECO:0007669"/>
    <property type="project" value="InterPro"/>
</dbReference>
<dbReference type="Pfam" id="PF23559">
    <property type="entry name" value="WHD_DRP"/>
    <property type="match status" value="1"/>
</dbReference>
<dbReference type="InterPro" id="IPR003593">
    <property type="entry name" value="AAA+_ATPase"/>
</dbReference>
<dbReference type="GO" id="GO:0098542">
    <property type="term" value="P:defense response to other organism"/>
    <property type="evidence" value="ECO:0007669"/>
    <property type="project" value="TreeGrafter"/>
</dbReference>
<reference evidence="8 9" key="1">
    <citation type="submission" date="2017-07" db="EMBL/GenBank/DDBJ databases">
        <title>An improved, manually edited Actinidia chinensis var. chinensis (kiwifruit) genome highlights the challenges associated with draft genomes and gene prediction in plants.</title>
        <authorList>
            <person name="Pilkington S."/>
            <person name="Crowhurst R."/>
            <person name="Hilario E."/>
            <person name="Nardozza S."/>
            <person name="Fraser L."/>
            <person name="Peng Y."/>
            <person name="Gunaseelan K."/>
            <person name="Simpson R."/>
            <person name="Tahir J."/>
            <person name="Deroles S."/>
            <person name="Templeton K."/>
            <person name="Luo Z."/>
            <person name="Davy M."/>
            <person name="Cheng C."/>
            <person name="Mcneilage M."/>
            <person name="Scaglione D."/>
            <person name="Liu Y."/>
            <person name="Zhang Q."/>
            <person name="Datson P."/>
            <person name="De Silva N."/>
            <person name="Gardiner S."/>
            <person name="Bassett H."/>
            <person name="Chagne D."/>
            <person name="Mccallum J."/>
            <person name="Dzierzon H."/>
            <person name="Deng C."/>
            <person name="Wang Y.-Y."/>
            <person name="Barron N."/>
            <person name="Manako K."/>
            <person name="Bowen J."/>
            <person name="Foster T."/>
            <person name="Erridge Z."/>
            <person name="Tiffin H."/>
            <person name="Waite C."/>
            <person name="Davies K."/>
            <person name="Grierson E."/>
            <person name="Laing W."/>
            <person name="Kirk R."/>
            <person name="Chen X."/>
            <person name="Wood M."/>
            <person name="Montefiori M."/>
            <person name="Brummell D."/>
            <person name="Schwinn K."/>
            <person name="Catanach A."/>
            <person name="Fullerton C."/>
            <person name="Li D."/>
            <person name="Meiyalaghan S."/>
            <person name="Nieuwenhuizen N."/>
            <person name="Read N."/>
            <person name="Prakash R."/>
            <person name="Hunter D."/>
            <person name="Zhang H."/>
            <person name="Mckenzie M."/>
            <person name="Knabel M."/>
            <person name="Harris A."/>
            <person name="Allan A."/>
            <person name="Chen A."/>
            <person name="Janssen B."/>
            <person name="Plunkett B."/>
            <person name="Dwamena C."/>
            <person name="Voogd C."/>
            <person name="Leif D."/>
            <person name="Lafferty D."/>
            <person name="Souleyre E."/>
            <person name="Varkonyi-Gasic E."/>
            <person name="Gambi F."/>
            <person name="Hanley J."/>
            <person name="Yao J.-L."/>
            <person name="Cheung J."/>
            <person name="David K."/>
            <person name="Warren B."/>
            <person name="Marsh K."/>
            <person name="Snowden K."/>
            <person name="Lin-Wang K."/>
            <person name="Brian L."/>
            <person name="Martinez-Sanchez M."/>
            <person name="Wang M."/>
            <person name="Ileperuma N."/>
            <person name="Macnee N."/>
            <person name="Campin R."/>
            <person name="Mcatee P."/>
            <person name="Drummond R."/>
            <person name="Espley R."/>
            <person name="Ireland H."/>
            <person name="Wu R."/>
            <person name="Atkinson R."/>
            <person name="Karunairetnam S."/>
            <person name="Bulley S."/>
            <person name="Chunkath S."/>
            <person name="Hanley Z."/>
            <person name="Storey R."/>
            <person name="Thrimawithana A."/>
            <person name="Thomson S."/>
            <person name="David C."/>
            <person name="Testolin R."/>
        </authorList>
    </citation>
    <scope>NUCLEOTIDE SEQUENCE [LARGE SCALE GENOMIC DNA]</scope>
    <source>
        <strain evidence="9">cv. Red5</strain>
        <tissue evidence="8">Young leaf</tissue>
    </source>
</reference>
<dbReference type="Pfam" id="PF00931">
    <property type="entry name" value="NB-ARC"/>
    <property type="match status" value="1"/>
</dbReference>
<dbReference type="Gene3D" id="1.20.5.4130">
    <property type="match status" value="1"/>
</dbReference>
<evidence type="ECO:0000256" key="1">
    <source>
        <dbReference type="ARBA" id="ARBA00008894"/>
    </source>
</evidence>
<dbReference type="Gene3D" id="1.10.8.430">
    <property type="entry name" value="Helical domain of apoptotic protease-activating factors"/>
    <property type="match status" value="1"/>
</dbReference>
<dbReference type="InterPro" id="IPR032675">
    <property type="entry name" value="LRR_dom_sf"/>
</dbReference>
<gene>
    <name evidence="8" type="ORF">CEY00_Acc23232</name>
</gene>
<reference evidence="9" key="2">
    <citation type="journal article" date="2018" name="BMC Genomics">
        <title>A manually annotated Actinidia chinensis var. chinensis (kiwifruit) genome highlights the challenges associated with draft genomes and gene prediction in plants.</title>
        <authorList>
            <person name="Pilkington S.M."/>
            <person name="Crowhurst R."/>
            <person name="Hilario E."/>
            <person name="Nardozza S."/>
            <person name="Fraser L."/>
            <person name="Peng Y."/>
            <person name="Gunaseelan K."/>
            <person name="Simpson R."/>
            <person name="Tahir J."/>
            <person name="Deroles S.C."/>
            <person name="Templeton K."/>
            <person name="Luo Z."/>
            <person name="Davy M."/>
            <person name="Cheng C."/>
            <person name="McNeilage M."/>
            <person name="Scaglione D."/>
            <person name="Liu Y."/>
            <person name="Zhang Q."/>
            <person name="Datson P."/>
            <person name="De Silva N."/>
            <person name="Gardiner S.E."/>
            <person name="Bassett H."/>
            <person name="Chagne D."/>
            <person name="McCallum J."/>
            <person name="Dzierzon H."/>
            <person name="Deng C."/>
            <person name="Wang Y.Y."/>
            <person name="Barron L."/>
            <person name="Manako K."/>
            <person name="Bowen J."/>
            <person name="Foster T.M."/>
            <person name="Erridge Z.A."/>
            <person name="Tiffin H."/>
            <person name="Waite C.N."/>
            <person name="Davies K.M."/>
            <person name="Grierson E.P."/>
            <person name="Laing W.A."/>
            <person name="Kirk R."/>
            <person name="Chen X."/>
            <person name="Wood M."/>
            <person name="Montefiori M."/>
            <person name="Brummell D.A."/>
            <person name="Schwinn K.E."/>
            <person name="Catanach A."/>
            <person name="Fullerton C."/>
            <person name="Li D."/>
            <person name="Meiyalaghan S."/>
            <person name="Nieuwenhuizen N."/>
            <person name="Read N."/>
            <person name="Prakash R."/>
            <person name="Hunter D."/>
            <person name="Zhang H."/>
            <person name="McKenzie M."/>
            <person name="Knabel M."/>
            <person name="Harris A."/>
            <person name="Allan A.C."/>
            <person name="Gleave A."/>
            <person name="Chen A."/>
            <person name="Janssen B.J."/>
            <person name="Plunkett B."/>
            <person name="Ampomah-Dwamena C."/>
            <person name="Voogd C."/>
            <person name="Leif D."/>
            <person name="Lafferty D."/>
            <person name="Souleyre E.J.F."/>
            <person name="Varkonyi-Gasic E."/>
            <person name="Gambi F."/>
            <person name="Hanley J."/>
            <person name="Yao J.L."/>
            <person name="Cheung J."/>
            <person name="David K.M."/>
            <person name="Warren B."/>
            <person name="Marsh K."/>
            <person name="Snowden K.C."/>
            <person name="Lin-Wang K."/>
            <person name="Brian L."/>
            <person name="Martinez-Sanchez M."/>
            <person name="Wang M."/>
            <person name="Ileperuma N."/>
            <person name="Macnee N."/>
            <person name="Campin R."/>
            <person name="McAtee P."/>
            <person name="Drummond R.S.M."/>
            <person name="Espley R.V."/>
            <person name="Ireland H.S."/>
            <person name="Wu R."/>
            <person name="Atkinson R.G."/>
            <person name="Karunairetnam S."/>
            <person name="Bulley S."/>
            <person name="Chunkath S."/>
            <person name="Hanley Z."/>
            <person name="Storey R."/>
            <person name="Thrimawithana A.H."/>
            <person name="Thomson S."/>
            <person name="David C."/>
            <person name="Testolin R."/>
            <person name="Huang H."/>
            <person name="Hellens R.P."/>
            <person name="Schaffer R.J."/>
        </authorList>
    </citation>
    <scope>NUCLEOTIDE SEQUENCE [LARGE SCALE GENOMIC DNA]</scope>
    <source>
        <strain evidence="9">cv. Red5</strain>
    </source>
</reference>
<dbReference type="PRINTS" id="PR00364">
    <property type="entry name" value="DISEASERSIST"/>
</dbReference>
<dbReference type="InterPro" id="IPR042197">
    <property type="entry name" value="Apaf_helical"/>
</dbReference>
<dbReference type="PANTHER" id="PTHR23155:SF1238">
    <property type="entry name" value="TOMV SUSCEPTIBLE PROTEIN TM-2"/>
    <property type="match status" value="1"/>
</dbReference>
<dbReference type="STRING" id="1590841.A0A2R6Q4U4"/>
<comment type="caution">
    <text evidence="8">The sequence shown here is derived from an EMBL/GenBank/DDBJ whole genome shotgun (WGS) entry which is preliminary data.</text>
</comment>
<dbReference type="PANTHER" id="PTHR23155">
    <property type="entry name" value="DISEASE RESISTANCE PROTEIN RP"/>
    <property type="match status" value="1"/>
</dbReference>
<keyword evidence="3" id="KW-0677">Repeat</keyword>
<dbReference type="Pfam" id="PF23598">
    <property type="entry name" value="LRR_14"/>
    <property type="match status" value="1"/>
</dbReference>
<keyword evidence="4" id="KW-0547">Nucleotide-binding</keyword>
<dbReference type="InterPro" id="IPR027417">
    <property type="entry name" value="P-loop_NTPase"/>
</dbReference>
<dbReference type="InterPro" id="IPR036388">
    <property type="entry name" value="WH-like_DNA-bd_sf"/>
</dbReference>
<dbReference type="Gramene" id="PSS01875">
    <property type="protein sequence ID" value="PSS01875"/>
    <property type="gene ID" value="CEY00_Acc23232"/>
</dbReference>
<dbReference type="InParanoid" id="A0A2R6Q4U4"/>
<keyword evidence="2" id="KW-0433">Leucine-rich repeat</keyword>
<dbReference type="SUPFAM" id="SSF52058">
    <property type="entry name" value="L domain-like"/>
    <property type="match status" value="1"/>
</dbReference>
<dbReference type="InterPro" id="IPR002182">
    <property type="entry name" value="NB-ARC"/>
</dbReference>
<dbReference type="Gene3D" id="1.10.10.10">
    <property type="entry name" value="Winged helix-like DNA-binding domain superfamily/Winged helix DNA-binding domain"/>
    <property type="match status" value="1"/>
</dbReference>
<dbReference type="SUPFAM" id="SSF52540">
    <property type="entry name" value="P-loop containing nucleoside triphosphate hydrolases"/>
    <property type="match status" value="1"/>
</dbReference>
<dbReference type="SMART" id="SM00382">
    <property type="entry name" value="AAA"/>
    <property type="match status" value="1"/>
</dbReference>
<dbReference type="OrthoDB" id="3429988at2759"/>
<dbReference type="InterPro" id="IPR041118">
    <property type="entry name" value="Rx_N"/>
</dbReference>
<dbReference type="FunFam" id="3.40.50.300:FF:001091">
    <property type="entry name" value="Probable disease resistance protein At1g61300"/>
    <property type="match status" value="1"/>
</dbReference>
<dbReference type="InterPro" id="IPR044974">
    <property type="entry name" value="Disease_R_plants"/>
</dbReference>
<dbReference type="InterPro" id="IPR055414">
    <property type="entry name" value="LRR_R13L4/SHOC2-like"/>
</dbReference>
<evidence type="ECO:0000313" key="9">
    <source>
        <dbReference type="Proteomes" id="UP000241394"/>
    </source>
</evidence>
<keyword evidence="6" id="KW-0067">ATP-binding</keyword>
<dbReference type="OMA" id="HATTHEF"/>